<name>A0ABR4RNR1_9LACO</name>
<dbReference type="Gene3D" id="3.40.50.360">
    <property type="match status" value="1"/>
</dbReference>
<evidence type="ECO:0000259" key="1">
    <source>
        <dbReference type="Pfam" id="PF12682"/>
    </source>
</evidence>
<protein>
    <recommendedName>
        <fullName evidence="1">Flavodoxin-like domain-containing protein</fullName>
    </recommendedName>
</protein>
<dbReference type="SUPFAM" id="SSF52218">
    <property type="entry name" value="Flavoproteins"/>
    <property type="match status" value="1"/>
</dbReference>
<gene>
    <name evidence="2" type="ORF">Lani381_1324</name>
</gene>
<dbReference type="Pfam" id="PF12682">
    <property type="entry name" value="Flavodoxin_4"/>
    <property type="match status" value="1"/>
</dbReference>
<evidence type="ECO:0000313" key="3">
    <source>
        <dbReference type="Proteomes" id="UP000027129"/>
    </source>
</evidence>
<comment type="caution">
    <text evidence="2">The sequence shown here is derived from an EMBL/GenBank/DDBJ whole genome shotgun (WGS) entry which is preliminary data.</text>
</comment>
<dbReference type="Proteomes" id="UP000027129">
    <property type="component" value="Unassembled WGS sequence"/>
</dbReference>
<keyword evidence="3" id="KW-1185">Reference proteome</keyword>
<proteinExistence type="predicted"/>
<reference evidence="2 3" key="1">
    <citation type="submission" date="2014-04" db="EMBL/GenBank/DDBJ databases">
        <title>Draft Genome Sequence of Lactobacillus animalis 381-IL-28.</title>
        <authorList>
            <person name="Sturino J.M."/>
            <person name="Rajendran M."/>
            <person name="Altermann E."/>
        </authorList>
    </citation>
    <scope>NUCLEOTIDE SEQUENCE [LARGE SCALE GENOMIC DNA]</scope>
    <source>
        <strain evidence="2 3">381-IL-28</strain>
    </source>
</reference>
<organism evidence="2 3">
    <name type="scientific">Ligilactobacillus animalis</name>
    <dbReference type="NCBI Taxonomy" id="1605"/>
    <lineage>
        <taxon>Bacteria</taxon>
        <taxon>Bacillati</taxon>
        <taxon>Bacillota</taxon>
        <taxon>Bacilli</taxon>
        <taxon>Lactobacillales</taxon>
        <taxon>Lactobacillaceae</taxon>
        <taxon>Ligilactobacillus</taxon>
    </lineage>
</organism>
<dbReference type="PANTHER" id="PTHR39201:SF1">
    <property type="entry name" value="FLAVODOXIN-LIKE DOMAIN-CONTAINING PROTEIN"/>
    <property type="match status" value="1"/>
</dbReference>
<dbReference type="InterPro" id="IPR029039">
    <property type="entry name" value="Flavoprotein-like_sf"/>
</dbReference>
<sequence>MNNKHFTAYYFLTILNSERKLILCPKHWYYTTKNVAQVIANKLDADIAELHAKHPYTSADLDWHDPQSRISIEQHQHNSRVEINDDLPDISNYNNVIIGHPIWWGIPPCLITTAIDKLDLNGKNLTSFATSGGSGYKRSQANIERTLRKNNYNVTITQGAVLNNQHQIETWVKTLNFR</sequence>
<dbReference type="PANTHER" id="PTHR39201">
    <property type="entry name" value="EXPORTED PROTEIN-RELATED"/>
    <property type="match status" value="1"/>
</dbReference>
<evidence type="ECO:0000313" key="2">
    <source>
        <dbReference type="EMBL" id="KDA45699.1"/>
    </source>
</evidence>
<accession>A0ABR4RNR1</accession>
<dbReference type="EMBL" id="JMHU01000014">
    <property type="protein sequence ID" value="KDA45699.1"/>
    <property type="molecule type" value="Genomic_DNA"/>
</dbReference>
<feature type="domain" description="Flavodoxin-like" evidence="1">
    <location>
        <begin position="31"/>
        <end position="174"/>
    </location>
</feature>
<dbReference type="InterPro" id="IPR008254">
    <property type="entry name" value="Flavodoxin/NO_synth"/>
</dbReference>